<dbReference type="Proteomes" id="UP000294847">
    <property type="component" value="Chromosome 3"/>
</dbReference>
<name>A0A4P7N9K2_PYROR</name>
<feature type="non-terminal residue" evidence="1">
    <location>
        <position position="1"/>
    </location>
</feature>
<evidence type="ECO:0000313" key="2">
    <source>
        <dbReference type="Proteomes" id="UP000294847"/>
    </source>
</evidence>
<protein>
    <submittedName>
        <fullName evidence="1">Uncharacterized protein</fullName>
    </submittedName>
</protein>
<reference evidence="1 2" key="1">
    <citation type="journal article" date="2019" name="Mol. Biol. Evol.">
        <title>Blast fungal genomes show frequent chromosomal changes, gene gains and losses, and effector gene turnover.</title>
        <authorList>
            <person name="Gomez Luciano L.B."/>
            <person name="Jason Tsai I."/>
            <person name="Chuma I."/>
            <person name="Tosa Y."/>
            <person name="Chen Y.H."/>
            <person name="Li J.Y."/>
            <person name="Li M.Y."/>
            <person name="Jade Lu M.Y."/>
            <person name="Nakayashiki H."/>
            <person name="Li W.H."/>
        </authorList>
    </citation>
    <scope>NUCLEOTIDE SEQUENCE [LARGE SCALE GENOMIC DNA]</scope>
    <source>
        <strain evidence="1">MZ5-1-6</strain>
    </source>
</reference>
<evidence type="ECO:0000313" key="1">
    <source>
        <dbReference type="EMBL" id="QBZ59199.1"/>
    </source>
</evidence>
<dbReference type="AlphaFoldDB" id="A0A4P7N9K2"/>
<feature type="non-terminal residue" evidence="1">
    <location>
        <position position="79"/>
    </location>
</feature>
<organism evidence="1 2">
    <name type="scientific">Pyricularia oryzae</name>
    <name type="common">Rice blast fungus</name>
    <name type="synonym">Magnaporthe oryzae</name>
    <dbReference type="NCBI Taxonomy" id="318829"/>
    <lineage>
        <taxon>Eukaryota</taxon>
        <taxon>Fungi</taxon>
        <taxon>Dikarya</taxon>
        <taxon>Ascomycota</taxon>
        <taxon>Pezizomycotina</taxon>
        <taxon>Sordariomycetes</taxon>
        <taxon>Sordariomycetidae</taxon>
        <taxon>Magnaporthales</taxon>
        <taxon>Pyriculariaceae</taxon>
        <taxon>Pyricularia</taxon>
    </lineage>
</organism>
<dbReference type="EMBL" id="CP034206">
    <property type="protein sequence ID" value="QBZ59199.1"/>
    <property type="molecule type" value="Genomic_DNA"/>
</dbReference>
<gene>
    <name evidence="1" type="ORF">PoMZ_04160</name>
</gene>
<accession>A0A4P7N9K2</accession>
<proteinExistence type="predicted"/>
<sequence>VCALNRTIPPTQIIFVLRRQPKEKKKIFYIVSAQKKSKFYKMVQQFGPEPPPGLRKADAGFDAENAPNHEGIEMAFAEK</sequence>